<dbReference type="RefSeq" id="YP_003406928.1">
    <property type="nucleotide sequence ID" value="NC_013756.1"/>
</dbReference>
<sequence>MEHFYLAVVQDDPSSYSPTLEPLTGKIHNTYGEAVQELLVFFENAYGQKELPCENSGVWDIWELKKYT</sequence>
<evidence type="ECO:0000313" key="1">
    <source>
        <dbReference type="EMBL" id="ADB03966.1"/>
    </source>
</evidence>
<dbReference type="EMBL" id="GU071086">
    <property type="protein sequence ID" value="ADB03966.1"/>
    <property type="molecule type" value="Genomic_DNA"/>
</dbReference>
<dbReference type="KEGG" id="vg:8746423"/>
<dbReference type="GeneID" id="8746423"/>
<dbReference type="OrthoDB" id="26731at10239"/>
<organismHost>
    <name type="scientific">Acanthamoeba</name>
    <dbReference type="NCBI Taxonomy" id="5754"/>
</organismHost>
<proteinExistence type="predicted"/>
<organism evidence="1 2">
    <name type="scientific">Marseillevirus marseillevirus</name>
    <name type="common">GBM</name>
    <dbReference type="NCBI Taxonomy" id="694581"/>
    <lineage>
        <taxon>Viruses</taxon>
        <taxon>Varidnaviria</taxon>
        <taxon>Bamfordvirae</taxon>
        <taxon>Nucleocytoviricota</taxon>
        <taxon>Megaviricetes</taxon>
        <taxon>Pimascovirales</taxon>
        <taxon>Pimascovirales incertae sedis</taxon>
        <taxon>Marseilleviridae</taxon>
        <taxon>Marseillevirus</taxon>
        <taxon>Marseillevirus massiliense</taxon>
    </lineage>
</organism>
<keyword evidence="2" id="KW-1185">Reference proteome</keyword>
<evidence type="ECO:0000313" key="2">
    <source>
        <dbReference type="Proteomes" id="UP000029780"/>
    </source>
</evidence>
<protein>
    <submittedName>
        <fullName evidence="1">Uncharacterized protein</fullName>
    </submittedName>
</protein>
<name>D2XAI9_GBMV</name>
<reference evidence="1 2" key="1">
    <citation type="journal article" date="2009" name="Proc. Natl. Acad. Sci. U.S.A.">
        <title>Giant Marseillevirus highlights the role of amoebae as a melting pot in emergence of chimeric microorganisms.</title>
        <authorList>
            <person name="Boyer M."/>
            <person name="Yutin N."/>
            <person name="Pagnier I."/>
            <person name="Barrassi L."/>
            <person name="Fournous G."/>
            <person name="Espinosa L."/>
            <person name="Robert C."/>
            <person name="Azza S."/>
            <person name="Sun S."/>
            <person name="Rossmann M.G."/>
            <person name="Suzan-Monti M."/>
            <person name="La Scola B."/>
            <person name="Koonin E.V."/>
            <person name="Raoult D."/>
        </authorList>
    </citation>
    <scope>NUCLEOTIDE SEQUENCE [LARGE SCALE GENOMIC DNA]</scope>
    <source>
        <strain evidence="1 2">T19</strain>
    </source>
</reference>
<dbReference type="Proteomes" id="UP000029780">
    <property type="component" value="Segment"/>
</dbReference>
<accession>D2XAI9</accession>
<gene>
    <name evidence="1" type="ORF">MAR_ORF186</name>
</gene>